<dbReference type="EMBL" id="JAGTJR010000035">
    <property type="protein sequence ID" value="KAH7036371.1"/>
    <property type="molecule type" value="Genomic_DNA"/>
</dbReference>
<dbReference type="Pfam" id="PF05141">
    <property type="entry name" value="DIT1_PvcA"/>
    <property type="match status" value="1"/>
</dbReference>
<dbReference type="Proteomes" id="UP000774617">
    <property type="component" value="Unassembled WGS sequence"/>
</dbReference>
<dbReference type="InterPro" id="IPR007817">
    <property type="entry name" value="Isocyanide_synthase_DIT1"/>
</dbReference>
<organism evidence="2 3">
    <name type="scientific">Macrophomina phaseolina</name>
    <dbReference type="NCBI Taxonomy" id="35725"/>
    <lineage>
        <taxon>Eukaryota</taxon>
        <taxon>Fungi</taxon>
        <taxon>Dikarya</taxon>
        <taxon>Ascomycota</taxon>
        <taxon>Pezizomycotina</taxon>
        <taxon>Dothideomycetes</taxon>
        <taxon>Dothideomycetes incertae sedis</taxon>
        <taxon>Botryosphaeriales</taxon>
        <taxon>Botryosphaeriaceae</taxon>
        <taxon>Macrophomina</taxon>
    </lineage>
</organism>
<sequence>MLLSQPVTLPPQSAHRTNAANRTTERCPSPNDTAFQILRILGRYSLGDEKDDATTAASVAPFASLVMKHVVAERVIPMVLPAFPYKSINRVDKVLGAEPDLGEELALARLEALCRDIRNIYAPGATVAVVNDGLCYNDITWVSDEDVWTYESGLRKIAVTEEYTSLSFHSMVSVLGVCDESQITKDVFLRSCAPTRQKLLTQYGEPSLDVRELLEQNPDCLMTYRGYLKFFEKELAHVPEVNAEPSHRRKVALVKDLAKNLIKRGFAFAKVVRERFDDHVRLSIHPSSGKEKIYIPLIPQDSFTMTPWHAAVAVDVQGNFRTAHVEELQDSHILLCKDGSPRYFVEKSPLFEWEADVEFKHQYGGVLIISRRGSSPADLSASDKEKLSTLARSHKTLELRGFDMAESG</sequence>
<accession>A0ABQ8G137</accession>
<comment type="caution">
    <text evidence="2">The sequence shown here is derived from an EMBL/GenBank/DDBJ whole genome shotgun (WGS) entry which is preliminary data.</text>
</comment>
<dbReference type="PANTHER" id="PTHR37285">
    <property type="entry name" value="SPORE WALL MATURATION PROTEIN DIT1"/>
    <property type="match status" value="1"/>
</dbReference>
<name>A0ABQ8G137_9PEZI</name>
<feature type="compositionally biased region" description="Polar residues" evidence="1">
    <location>
        <begin position="1"/>
        <end position="22"/>
    </location>
</feature>
<dbReference type="PANTHER" id="PTHR37285:SF5">
    <property type="entry name" value="SPORE WALL MATURATION PROTEIN DIT1"/>
    <property type="match status" value="1"/>
</dbReference>
<evidence type="ECO:0000313" key="3">
    <source>
        <dbReference type="Proteomes" id="UP000774617"/>
    </source>
</evidence>
<feature type="region of interest" description="Disordered" evidence="1">
    <location>
        <begin position="1"/>
        <end position="28"/>
    </location>
</feature>
<reference evidence="2 3" key="1">
    <citation type="journal article" date="2021" name="Nat. Commun.">
        <title>Genetic determinants of endophytism in the Arabidopsis root mycobiome.</title>
        <authorList>
            <person name="Mesny F."/>
            <person name="Miyauchi S."/>
            <person name="Thiergart T."/>
            <person name="Pickel B."/>
            <person name="Atanasova L."/>
            <person name="Karlsson M."/>
            <person name="Huettel B."/>
            <person name="Barry K.W."/>
            <person name="Haridas S."/>
            <person name="Chen C."/>
            <person name="Bauer D."/>
            <person name="Andreopoulos W."/>
            <person name="Pangilinan J."/>
            <person name="LaButti K."/>
            <person name="Riley R."/>
            <person name="Lipzen A."/>
            <person name="Clum A."/>
            <person name="Drula E."/>
            <person name="Henrissat B."/>
            <person name="Kohler A."/>
            <person name="Grigoriev I.V."/>
            <person name="Martin F.M."/>
            <person name="Hacquard S."/>
        </authorList>
    </citation>
    <scope>NUCLEOTIDE SEQUENCE [LARGE SCALE GENOMIC DNA]</scope>
    <source>
        <strain evidence="2 3">MPI-SDFR-AT-0080</strain>
    </source>
</reference>
<evidence type="ECO:0000256" key="1">
    <source>
        <dbReference type="SAM" id="MobiDB-lite"/>
    </source>
</evidence>
<proteinExistence type="predicted"/>
<evidence type="ECO:0000313" key="2">
    <source>
        <dbReference type="EMBL" id="KAH7036371.1"/>
    </source>
</evidence>
<keyword evidence="3" id="KW-1185">Reference proteome</keyword>
<protein>
    <submittedName>
        <fullName evidence="2">Pyoverdine/dityrosine biosynthesis protein</fullName>
    </submittedName>
</protein>
<gene>
    <name evidence="2" type="ORF">B0J12DRAFT_765322</name>
</gene>